<reference evidence="3" key="1">
    <citation type="submission" date="2011-07" db="EMBL/GenBank/DDBJ databases">
        <authorList>
            <consortium name="Caenorhabditis brenneri Sequencing and Analysis Consortium"/>
            <person name="Wilson R.K."/>
        </authorList>
    </citation>
    <scope>NUCLEOTIDE SEQUENCE [LARGE SCALE GENOMIC DNA]</scope>
    <source>
        <strain evidence="3">PB2801</strain>
    </source>
</reference>
<accession>G0N0J1</accession>
<evidence type="ECO:0000313" key="2">
    <source>
        <dbReference type="EMBL" id="EGT48983.1"/>
    </source>
</evidence>
<dbReference type="InterPro" id="IPR001810">
    <property type="entry name" value="F-box_dom"/>
</dbReference>
<organism evidence="3">
    <name type="scientific">Caenorhabditis brenneri</name>
    <name type="common">Nematode worm</name>
    <dbReference type="NCBI Taxonomy" id="135651"/>
    <lineage>
        <taxon>Eukaryota</taxon>
        <taxon>Metazoa</taxon>
        <taxon>Ecdysozoa</taxon>
        <taxon>Nematoda</taxon>
        <taxon>Chromadorea</taxon>
        <taxon>Rhabditida</taxon>
        <taxon>Rhabditina</taxon>
        <taxon>Rhabditomorpha</taxon>
        <taxon>Rhabditoidea</taxon>
        <taxon>Rhabditidae</taxon>
        <taxon>Peloderinae</taxon>
        <taxon>Caenorhabditis</taxon>
    </lineage>
</organism>
<dbReference type="PANTHER" id="PTHR22899">
    <property type="entry name" value="CYCLIN-RELATED F-BOX FAMILY"/>
    <property type="match status" value="1"/>
</dbReference>
<dbReference type="Proteomes" id="UP000008068">
    <property type="component" value="Unassembled WGS sequence"/>
</dbReference>
<dbReference type="HOGENOM" id="CLU_1295411_0_0_1"/>
<dbReference type="PANTHER" id="PTHR22899:SF0">
    <property type="entry name" value="F-BOX ASSOCIATED DOMAIN-CONTAINING PROTEIN-RELATED"/>
    <property type="match status" value="1"/>
</dbReference>
<dbReference type="AlphaFoldDB" id="G0N0J1"/>
<dbReference type="PROSITE" id="PS50181">
    <property type="entry name" value="FBOX"/>
    <property type="match status" value="1"/>
</dbReference>
<dbReference type="InterPro" id="IPR053222">
    <property type="entry name" value="Zygotic_Embryogenesis-Asso"/>
</dbReference>
<dbReference type="InterPro" id="IPR012885">
    <property type="entry name" value="F-box_Sdz-33"/>
</dbReference>
<evidence type="ECO:0000313" key="3">
    <source>
        <dbReference type="Proteomes" id="UP000008068"/>
    </source>
</evidence>
<proteinExistence type="predicted"/>
<feature type="domain" description="F-box" evidence="1">
    <location>
        <begin position="6"/>
        <end position="53"/>
    </location>
</feature>
<sequence length="213" mass="24956">MVAGSKFLLLELPQKKILRTIRLMDIYQKMSFSLISKRCKKLVQSLQIKVQAMSVNISAHIRISVIFSEWTLNIYFKHTDKEQMKRIRAPHDWLKHFQDIFHCPSIDNIGFVWRSSEYDLDYIKEVVGAIKRLHASDTGCNEYNLMLLKKFFPIENLDINTDMFKVSKIPVYILQQNYTTLDINCDDDETEEMTLDELLVINSKSITIKNTNG</sequence>
<dbReference type="InParanoid" id="G0N0J1"/>
<name>G0N0J1_CAEBE</name>
<evidence type="ECO:0000259" key="1">
    <source>
        <dbReference type="PROSITE" id="PS50181"/>
    </source>
</evidence>
<protein>
    <recommendedName>
        <fullName evidence="1">F-box domain-containing protein</fullName>
    </recommendedName>
</protein>
<dbReference type="Pfam" id="PF07735">
    <property type="entry name" value="FBA_2"/>
    <property type="match status" value="1"/>
</dbReference>
<keyword evidence="3" id="KW-1185">Reference proteome</keyword>
<dbReference type="FunCoup" id="G0N0J1">
    <property type="interactions" value="1174"/>
</dbReference>
<gene>
    <name evidence="2" type="ORF">CAEBREN_09870</name>
</gene>
<dbReference type="EMBL" id="GL379824">
    <property type="protein sequence ID" value="EGT48983.1"/>
    <property type="molecule type" value="Genomic_DNA"/>
</dbReference>